<comment type="caution">
    <text evidence="1">The sequence shown here is derived from an EMBL/GenBank/DDBJ whole genome shotgun (WGS) entry which is preliminary data.</text>
</comment>
<gene>
    <name evidence="1" type="ORF">ACFQ2I_18660</name>
</gene>
<name>A0ABW3HUZ1_9BACL</name>
<reference evidence="2" key="1">
    <citation type="journal article" date="2019" name="Int. J. Syst. Evol. Microbiol.">
        <title>The Global Catalogue of Microorganisms (GCM) 10K type strain sequencing project: providing services to taxonomists for standard genome sequencing and annotation.</title>
        <authorList>
            <consortium name="The Broad Institute Genomics Platform"/>
            <consortium name="The Broad Institute Genome Sequencing Center for Infectious Disease"/>
            <person name="Wu L."/>
            <person name="Ma J."/>
        </authorList>
    </citation>
    <scope>NUCLEOTIDE SEQUENCE [LARGE SCALE GENOMIC DNA]</scope>
    <source>
        <strain evidence="2">CCUG 59129</strain>
    </source>
</reference>
<sequence length="164" mass="18515">MEDRQLCPWCATEIVWDEELGPESHCPHCENELGGYRSLEMDLDNQAEDDDINNGDGSDEAWLENEEGYTRTSRSMLAAGSVMQRIIDEQDEAPECPSCREYMLEAGTQTMGGAHFQPFVPEATGQPLLPNPFHVKWYICPACHQATSQLALEERLHMLKKLAD</sequence>
<protein>
    <submittedName>
        <fullName evidence="1">Uncharacterized protein</fullName>
    </submittedName>
</protein>
<dbReference type="Proteomes" id="UP001596989">
    <property type="component" value="Unassembled WGS sequence"/>
</dbReference>
<proteinExistence type="predicted"/>
<evidence type="ECO:0000313" key="1">
    <source>
        <dbReference type="EMBL" id="MFD0961377.1"/>
    </source>
</evidence>
<keyword evidence="2" id="KW-1185">Reference proteome</keyword>
<dbReference type="EMBL" id="JBHTJZ010000035">
    <property type="protein sequence ID" value="MFD0961377.1"/>
    <property type="molecule type" value="Genomic_DNA"/>
</dbReference>
<evidence type="ECO:0000313" key="2">
    <source>
        <dbReference type="Proteomes" id="UP001596989"/>
    </source>
</evidence>
<dbReference type="RefSeq" id="WP_377566890.1">
    <property type="nucleotide sequence ID" value="NZ_JBHTJZ010000035.1"/>
</dbReference>
<organism evidence="1 2">
    <name type="scientific">Paenibacillus chungangensis</name>
    <dbReference type="NCBI Taxonomy" id="696535"/>
    <lineage>
        <taxon>Bacteria</taxon>
        <taxon>Bacillati</taxon>
        <taxon>Bacillota</taxon>
        <taxon>Bacilli</taxon>
        <taxon>Bacillales</taxon>
        <taxon>Paenibacillaceae</taxon>
        <taxon>Paenibacillus</taxon>
    </lineage>
</organism>
<accession>A0ABW3HUZ1</accession>